<evidence type="ECO:0000313" key="8">
    <source>
        <dbReference type="EMBL" id="KAK3740875.1"/>
    </source>
</evidence>
<sequence>MAAPSCLRRVGYYTNWSQYRHPGGKFLPSDLDPSLCTHIIYAFANLVNNELVASEWNDETSHYEQVTNLKQRNKELKVLLAVGGWNVGSEPFTAMVATERSRAHFIRTSIQFLRQRNFDGLDLDWEYPADRGSPPEDRDRFTVLVQELRAAFNAEGSQTNQPALLLTAAVAAGKSRIDNAYDIPALSAELDFINLMTYDFHGGWENVTGHNSPLYAGDHESGDQRQLNMGWAAKYWVTNGCPPSKLVVGLPLYGRSFTLTTEKTTVGSPASPGQSSPFTREDGYASYYEVCKMLHSDGAQSNFLEDQRVPYLVLGTQWIGYDNPKSLKEKVSYVRSQGYGGIMVWAIDLDDFRGSENVEPYPLLTTIKEECQL</sequence>
<organism evidence="8 9">
    <name type="scientific">Elysia crispata</name>
    <name type="common">lettuce slug</name>
    <dbReference type="NCBI Taxonomy" id="231223"/>
    <lineage>
        <taxon>Eukaryota</taxon>
        <taxon>Metazoa</taxon>
        <taxon>Spiralia</taxon>
        <taxon>Lophotrochozoa</taxon>
        <taxon>Mollusca</taxon>
        <taxon>Gastropoda</taxon>
        <taxon>Heterobranchia</taxon>
        <taxon>Euthyneura</taxon>
        <taxon>Panpulmonata</taxon>
        <taxon>Sacoglossa</taxon>
        <taxon>Placobranchoidea</taxon>
        <taxon>Plakobranchidae</taxon>
        <taxon>Elysia</taxon>
    </lineage>
</organism>
<keyword evidence="3" id="KW-1015">Disulfide bond</keyword>
<dbReference type="GO" id="GO:0005975">
    <property type="term" value="P:carbohydrate metabolic process"/>
    <property type="evidence" value="ECO:0007669"/>
    <property type="project" value="InterPro"/>
</dbReference>
<dbReference type="Gene3D" id="3.20.20.80">
    <property type="entry name" value="Glycosidases"/>
    <property type="match status" value="1"/>
</dbReference>
<proteinExistence type="inferred from homology"/>
<dbReference type="SUPFAM" id="SSF54556">
    <property type="entry name" value="Chitinase insertion domain"/>
    <property type="match status" value="1"/>
</dbReference>
<dbReference type="PROSITE" id="PS51910">
    <property type="entry name" value="GH18_2"/>
    <property type="match status" value="1"/>
</dbReference>
<comment type="caution">
    <text evidence="8">The sequence shown here is derived from an EMBL/GenBank/DDBJ whole genome shotgun (WGS) entry which is preliminary data.</text>
</comment>
<dbReference type="FunFam" id="3.10.50.10:FF:000001">
    <property type="entry name" value="Chitinase 3-like 1"/>
    <property type="match status" value="1"/>
</dbReference>
<dbReference type="Proteomes" id="UP001283361">
    <property type="component" value="Unassembled WGS sequence"/>
</dbReference>
<protein>
    <recommendedName>
        <fullName evidence="7">GH18 domain-containing protein</fullName>
    </recommendedName>
</protein>
<evidence type="ECO:0000256" key="6">
    <source>
        <dbReference type="RuleBase" id="RU004453"/>
    </source>
</evidence>
<keyword evidence="4 5" id="KW-0326">Glycosidase</keyword>
<dbReference type="AlphaFoldDB" id="A0AAE0YCR4"/>
<dbReference type="InterPro" id="IPR001579">
    <property type="entry name" value="Glyco_hydro_18_chit_AS"/>
</dbReference>
<name>A0AAE0YCR4_9GAST</name>
<dbReference type="PROSITE" id="PS01095">
    <property type="entry name" value="GH18_1"/>
    <property type="match status" value="1"/>
</dbReference>
<dbReference type="InterPro" id="IPR011583">
    <property type="entry name" value="Chitinase_II/V-like_cat"/>
</dbReference>
<dbReference type="InterPro" id="IPR001223">
    <property type="entry name" value="Glyco_hydro18_cat"/>
</dbReference>
<keyword evidence="2 5" id="KW-0378">Hydrolase</keyword>
<keyword evidence="1" id="KW-0732">Signal</keyword>
<evidence type="ECO:0000256" key="5">
    <source>
        <dbReference type="RuleBase" id="RU000489"/>
    </source>
</evidence>
<dbReference type="SUPFAM" id="SSF51445">
    <property type="entry name" value="(Trans)glycosidases"/>
    <property type="match status" value="1"/>
</dbReference>
<dbReference type="PANTHER" id="PTHR11177:SF317">
    <property type="entry name" value="CHITINASE 12-RELATED"/>
    <property type="match status" value="1"/>
</dbReference>
<evidence type="ECO:0000256" key="1">
    <source>
        <dbReference type="ARBA" id="ARBA00022729"/>
    </source>
</evidence>
<dbReference type="InterPro" id="IPR029070">
    <property type="entry name" value="Chitinase_insertion_sf"/>
</dbReference>
<dbReference type="Pfam" id="PF00704">
    <property type="entry name" value="Glyco_hydro_18"/>
    <property type="match status" value="1"/>
</dbReference>
<gene>
    <name evidence="8" type="ORF">RRG08_011337</name>
</gene>
<evidence type="ECO:0000256" key="3">
    <source>
        <dbReference type="ARBA" id="ARBA00023157"/>
    </source>
</evidence>
<dbReference type="InterPro" id="IPR017853">
    <property type="entry name" value="GH"/>
</dbReference>
<dbReference type="InterPro" id="IPR050314">
    <property type="entry name" value="Glycosyl_Hydrlase_18"/>
</dbReference>
<evidence type="ECO:0000256" key="2">
    <source>
        <dbReference type="ARBA" id="ARBA00022801"/>
    </source>
</evidence>
<keyword evidence="9" id="KW-1185">Reference proteome</keyword>
<comment type="similarity">
    <text evidence="6">Belongs to the glycosyl hydrolase 18 family.</text>
</comment>
<dbReference type="PANTHER" id="PTHR11177">
    <property type="entry name" value="CHITINASE"/>
    <property type="match status" value="1"/>
</dbReference>
<dbReference type="GO" id="GO:0005576">
    <property type="term" value="C:extracellular region"/>
    <property type="evidence" value="ECO:0007669"/>
    <property type="project" value="TreeGrafter"/>
</dbReference>
<dbReference type="Gene3D" id="3.10.50.10">
    <property type="match status" value="1"/>
</dbReference>
<accession>A0AAE0YCR4</accession>
<dbReference type="EMBL" id="JAWDGP010006457">
    <property type="protein sequence ID" value="KAK3740875.1"/>
    <property type="molecule type" value="Genomic_DNA"/>
</dbReference>
<evidence type="ECO:0000256" key="4">
    <source>
        <dbReference type="ARBA" id="ARBA00023295"/>
    </source>
</evidence>
<evidence type="ECO:0000313" key="9">
    <source>
        <dbReference type="Proteomes" id="UP001283361"/>
    </source>
</evidence>
<dbReference type="GO" id="GO:0004568">
    <property type="term" value="F:chitinase activity"/>
    <property type="evidence" value="ECO:0007669"/>
    <property type="project" value="TreeGrafter"/>
</dbReference>
<dbReference type="GO" id="GO:0008061">
    <property type="term" value="F:chitin binding"/>
    <property type="evidence" value="ECO:0007669"/>
    <property type="project" value="InterPro"/>
</dbReference>
<dbReference type="SMART" id="SM00636">
    <property type="entry name" value="Glyco_18"/>
    <property type="match status" value="1"/>
</dbReference>
<reference evidence="8" key="1">
    <citation type="journal article" date="2023" name="G3 (Bethesda)">
        <title>A reference genome for the long-term kleptoplast-retaining sea slug Elysia crispata morphotype clarki.</title>
        <authorList>
            <person name="Eastman K.E."/>
            <person name="Pendleton A.L."/>
            <person name="Shaikh M.A."/>
            <person name="Suttiyut T."/>
            <person name="Ogas R."/>
            <person name="Tomko P."/>
            <person name="Gavelis G."/>
            <person name="Widhalm J.R."/>
            <person name="Wisecaver J.H."/>
        </authorList>
    </citation>
    <scope>NUCLEOTIDE SEQUENCE</scope>
    <source>
        <strain evidence="8">ECLA1</strain>
    </source>
</reference>
<dbReference type="CDD" id="cd02872">
    <property type="entry name" value="GH18_chitolectin_chitotriosidase"/>
    <property type="match status" value="1"/>
</dbReference>
<dbReference type="FunFam" id="3.20.20.80:FF:000007">
    <property type="entry name" value="Acidic mammalian chitinase"/>
    <property type="match status" value="1"/>
</dbReference>
<feature type="domain" description="GH18" evidence="7">
    <location>
        <begin position="7"/>
        <end position="373"/>
    </location>
</feature>
<evidence type="ECO:0000259" key="7">
    <source>
        <dbReference type="PROSITE" id="PS51910"/>
    </source>
</evidence>
<dbReference type="GO" id="GO:0006032">
    <property type="term" value="P:chitin catabolic process"/>
    <property type="evidence" value="ECO:0007669"/>
    <property type="project" value="TreeGrafter"/>
</dbReference>